<dbReference type="InterPro" id="IPR035451">
    <property type="entry name" value="Ada-like_dom_sf"/>
</dbReference>
<sequence length="111" mass="12346">MLTRLQEKIKAWENDIFIVLISILAILIIVGSGVLYEKSRGKKEIIYEQQAFSVNAAAGPIEDTHFIASRNGSKYYPAGCASINRIKTENKIYFNDEASAQKAGFEPSTQC</sequence>
<dbReference type="SUPFAM" id="SSF57884">
    <property type="entry name" value="Ada DNA repair protein, N-terminal domain (N-Ada 10)"/>
    <property type="match status" value="1"/>
</dbReference>
<evidence type="ECO:0008006" key="4">
    <source>
        <dbReference type="Google" id="ProtNLM"/>
    </source>
</evidence>
<protein>
    <recommendedName>
        <fullName evidence="4">Ada DNA repair metal-binding domain-containing protein</fullName>
    </recommendedName>
</protein>
<accession>A0A1G2H1W9</accession>
<dbReference type="Proteomes" id="UP000177954">
    <property type="component" value="Unassembled WGS sequence"/>
</dbReference>
<dbReference type="EMBL" id="MHNZ01000016">
    <property type="protein sequence ID" value="OGZ56453.1"/>
    <property type="molecule type" value="Genomic_DNA"/>
</dbReference>
<dbReference type="Gene3D" id="3.40.10.10">
    <property type="entry name" value="DNA Methylphosphotriester Repair Domain"/>
    <property type="match status" value="1"/>
</dbReference>
<evidence type="ECO:0000256" key="1">
    <source>
        <dbReference type="SAM" id="Phobius"/>
    </source>
</evidence>
<gene>
    <name evidence="2" type="ORF">A3J04_00460</name>
</gene>
<organism evidence="2 3">
    <name type="scientific">Candidatus Ryanbacteria bacterium RIFCSPLOWO2_02_FULL_47_14</name>
    <dbReference type="NCBI Taxonomy" id="1802129"/>
    <lineage>
        <taxon>Bacteria</taxon>
        <taxon>Candidatus Ryaniibacteriota</taxon>
    </lineage>
</organism>
<keyword evidence="1" id="KW-0812">Transmembrane</keyword>
<name>A0A1G2H1W9_9BACT</name>
<comment type="caution">
    <text evidence="2">The sequence shown here is derived from an EMBL/GenBank/DDBJ whole genome shotgun (WGS) entry which is preliminary data.</text>
</comment>
<evidence type="ECO:0000313" key="3">
    <source>
        <dbReference type="Proteomes" id="UP000177954"/>
    </source>
</evidence>
<keyword evidence="1" id="KW-0472">Membrane</keyword>
<reference evidence="2 3" key="1">
    <citation type="journal article" date="2016" name="Nat. Commun.">
        <title>Thousands of microbial genomes shed light on interconnected biogeochemical processes in an aquifer system.</title>
        <authorList>
            <person name="Anantharaman K."/>
            <person name="Brown C.T."/>
            <person name="Hug L.A."/>
            <person name="Sharon I."/>
            <person name="Castelle C.J."/>
            <person name="Probst A.J."/>
            <person name="Thomas B.C."/>
            <person name="Singh A."/>
            <person name="Wilkins M.J."/>
            <person name="Karaoz U."/>
            <person name="Brodie E.L."/>
            <person name="Williams K.H."/>
            <person name="Hubbard S.S."/>
            <person name="Banfield J.F."/>
        </authorList>
    </citation>
    <scope>NUCLEOTIDE SEQUENCE [LARGE SCALE GENOMIC DNA]</scope>
</reference>
<feature type="transmembrane region" description="Helical" evidence="1">
    <location>
        <begin position="16"/>
        <end position="36"/>
    </location>
</feature>
<keyword evidence="1" id="KW-1133">Transmembrane helix</keyword>
<proteinExistence type="predicted"/>
<evidence type="ECO:0000313" key="2">
    <source>
        <dbReference type="EMBL" id="OGZ56453.1"/>
    </source>
</evidence>
<dbReference type="AlphaFoldDB" id="A0A1G2H1W9"/>